<dbReference type="PANTHER" id="PTHR30269:SF37">
    <property type="entry name" value="MEMBRANE TRANSPORTER PROTEIN"/>
    <property type="match status" value="1"/>
</dbReference>
<keyword evidence="7 8" id="KW-0472">Membrane</keyword>
<keyword evidence="4 8" id="KW-1003">Cell membrane</keyword>
<dbReference type="EMBL" id="JAVMBO010000003">
    <property type="protein sequence ID" value="MDS1308826.1"/>
    <property type="molecule type" value="Genomic_DNA"/>
</dbReference>
<feature type="transmembrane region" description="Helical" evidence="8">
    <location>
        <begin position="38"/>
        <end position="60"/>
    </location>
</feature>
<reference evidence="9" key="1">
    <citation type="submission" date="2023-09" db="EMBL/GenBank/DDBJ databases">
        <title>Marinobacter sediminicola sp. nov. and Marinobacter maritimum sp. nov., isolated from marine sediment.</title>
        <authorList>
            <person name="An J."/>
        </authorList>
    </citation>
    <scope>NUCLEOTIDE SEQUENCE</scope>
    <source>
        <strain evidence="9">F60267</strain>
    </source>
</reference>
<name>A0ABU2HCM2_9GAMM</name>
<accession>A0ABU2HCM2</accession>
<evidence type="ECO:0000313" key="9">
    <source>
        <dbReference type="EMBL" id="MDS1308826.1"/>
    </source>
</evidence>
<keyword evidence="3" id="KW-0813">Transport</keyword>
<dbReference type="PANTHER" id="PTHR30269">
    <property type="entry name" value="TRANSMEMBRANE PROTEIN YFCA"/>
    <property type="match status" value="1"/>
</dbReference>
<keyword evidence="5 8" id="KW-0812">Transmembrane</keyword>
<evidence type="ECO:0000256" key="3">
    <source>
        <dbReference type="ARBA" id="ARBA00022448"/>
    </source>
</evidence>
<evidence type="ECO:0000256" key="5">
    <source>
        <dbReference type="ARBA" id="ARBA00022692"/>
    </source>
</evidence>
<evidence type="ECO:0000256" key="1">
    <source>
        <dbReference type="ARBA" id="ARBA00004651"/>
    </source>
</evidence>
<evidence type="ECO:0000256" key="8">
    <source>
        <dbReference type="RuleBase" id="RU363041"/>
    </source>
</evidence>
<proteinExistence type="inferred from homology"/>
<comment type="subcellular location">
    <subcellularLocation>
        <location evidence="1 8">Cell membrane</location>
        <topology evidence="1 8">Multi-pass membrane protein</topology>
    </subcellularLocation>
</comment>
<evidence type="ECO:0000313" key="10">
    <source>
        <dbReference type="Proteomes" id="UP001267407"/>
    </source>
</evidence>
<dbReference type="Pfam" id="PF01925">
    <property type="entry name" value="TauE"/>
    <property type="match status" value="1"/>
</dbReference>
<gene>
    <name evidence="9" type="ORF">RKA07_01770</name>
</gene>
<feature type="transmembrane region" description="Helical" evidence="8">
    <location>
        <begin position="198"/>
        <end position="220"/>
    </location>
</feature>
<evidence type="ECO:0000256" key="2">
    <source>
        <dbReference type="ARBA" id="ARBA00009142"/>
    </source>
</evidence>
<keyword evidence="10" id="KW-1185">Reference proteome</keyword>
<comment type="similarity">
    <text evidence="2 8">Belongs to the 4-toluene sulfonate uptake permease (TSUP) (TC 2.A.102) family.</text>
</comment>
<protein>
    <recommendedName>
        <fullName evidence="8">Probable membrane transporter protein</fullName>
    </recommendedName>
</protein>
<keyword evidence="6 8" id="KW-1133">Transmembrane helix</keyword>
<feature type="transmembrane region" description="Helical" evidence="8">
    <location>
        <begin position="104"/>
        <end position="120"/>
    </location>
</feature>
<feature type="transmembrane region" description="Helical" evidence="8">
    <location>
        <begin position="12"/>
        <end position="32"/>
    </location>
</feature>
<comment type="caution">
    <text evidence="9">The sequence shown here is derived from an EMBL/GenBank/DDBJ whole genome shotgun (WGS) entry which is preliminary data.</text>
</comment>
<evidence type="ECO:0000256" key="6">
    <source>
        <dbReference type="ARBA" id="ARBA00022989"/>
    </source>
</evidence>
<feature type="transmembrane region" description="Helical" evidence="8">
    <location>
        <begin position="81"/>
        <end position="98"/>
    </location>
</feature>
<evidence type="ECO:0000256" key="4">
    <source>
        <dbReference type="ARBA" id="ARBA00022475"/>
    </source>
</evidence>
<organism evidence="9 10">
    <name type="scientific">Marinobacter xiaoshiensis</name>
    <dbReference type="NCBI Taxonomy" id="3073652"/>
    <lineage>
        <taxon>Bacteria</taxon>
        <taxon>Pseudomonadati</taxon>
        <taxon>Pseudomonadota</taxon>
        <taxon>Gammaproteobacteria</taxon>
        <taxon>Pseudomonadales</taxon>
        <taxon>Marinobacteraceae</taxon>
        <taxon>Marinobacter</taxon>
    </lineage>
</organism>
<evidence type="ECO:0000256" key="7">
    <source>
        <dbReference type="ARBA" id="ARBA00023136"/>
    </source>
</evidence>
<dbReference type="Proteomes" id="UP001267407">
    <property type="component" value="Unassembled WGS sequence"/>
</dbReference>
<feature type="transmembrane region" description="Helical" evidence="8">
    <location>
        <begin position="132"/>
        <end position="159"/>
    </location>
</feature>
<sequence>MEIALLPESLSLSVAIFLLASSVVTSMITASLGAGGGVLLLILMATWMPAAAIIPVHGMIQLGSNGGRTILTWKHIDWRTIAAFAPGVILGAAAGAWLLVSLPAYLWQLAIAGFVLYLCWGPSLPKGAFGPVGVFIAAALTSFISLFVGATGPLVAAFIKQIHADRFRTVATFATAMVLQHAPKALVFGVTGFVFAHWLPFILAMIACGFVGTWLGLRVLHSLNNHWFSKALNLVLTVLALRLIWQASLAAHWWA</sequence>
<dbReference type="RefSeq" id="WP_310965385.1">
    <property type="nucleotide sequence ID" value="NZ_JAVMBO010000003.1"/>
</dbReference>
<dbReference type="InterPro" id="IPR002781">
    <property type="entry name" value="TM_pro_TauE-like"/>
</dbReference>
<feature type="transmembrane region" description="Helical" evidence="8">
    <location>
        <begin position="232"/>
        <end position="254"/>
    </location>
</feature>
<dbReference type="InterPro" id="IPR052017">
    <property type="entry name" value="TSUP"/>
</dbReference>